<dbReference type="SUPFAM" id="SSF53697">
    <property type="entry name" value="SIS domain"/>
    <property type="match status" value="1"/>
</dbReference>
<dbReference type="RefSeq" id="WP_089861934.1">
    <property type="nucleotide sequence ID" value="NZ_FOTI01000026.1"/>
</dbReference>
<dbReference type="PANTHER" id="PTHR10088">
    <property type="entry name" value="GLUCOKINASE REGULATORY PROTEIN"/>
    <property type="match status" value="1"/>
</dbReference>
<dbReference type="NCBIfam" id="NF009222">
    <property type="entry name" value="PRK12570.1"/>
    <property type="match status" value="1"/>
</dbReference>
<dbReference type="GO" id="GO:0009254">
    <property type="term" value="P:peptidoglycan turnover"/>
    <property type="evidence" value="ECO:0007669"/>
    <property type="project" value="TreeGrafter"/>
</dbReference>
<keyword evidence="2 3" id="KW-0119">Carbohydrate metabolism</keyword>
<name>A0A1I4JYF8_9FIRM</name>
<evidence type="ECO:0000256" key="2">
    <source>
        <dbReference type="ARBA" id="ARBA00023277"/>
    </source>
</evidence>
<feature type="domain" description="SIS" evidence="4">
    <location>
        <begin position="55"/>
        <end position="218"/>
    </location>
</feature>
<dbReference type="InterPro" id="IPR005486">
    <property type="entry name" value="Glucokinase_regulatory_CS"/>
</dbReference>
<comment type="miscellaneous">
    <text evidence="3">A lyase-type mechanism (elimination/hydration) is suggested for the cleavage of the lactyl ether bond of MurNAc 6-phosphate, with the formation of an alpha,beta-unsaturated aldehyde intermediate with (E)-stereochemistry, followed by the syn addition of water to give product.</text>
</comment>
<keyword evidence="6" id="KW-1185">Reference proteome</keyword>
<dbReference type="GO" id="GO:0046348">
    <property type="term" value="P:amino sugar catabolic process"/>
    <property type="evidence" value="ECO:0007669"/>
    <property type="project" value="InterPro"/>
</dbReference>
<dbReference type="Proteomes" id="UP000199006">
    <property type="component" value="Unassembled WGS sequence"/>
</dbReference>
<dbReference type="PROSITE" id="PS51464">
    <property type="entry name" value="SIS"/>
    <property type="match status" value="1"/>
</dbReference>
<dbReference type="CDD" id="cd05007">
    <property type="entry name" value="SIS_Etherase"/>
    <property type="match status" value="1"/>
</dbReference>
<dbReference type="InterPro" id="IPR001347">
    <property type="entry name" value="SIS_dom"/>
</dbReference>
<dbReference type="GO" id="GO:0097367">
    <property type="term" value="F:carbohydrate derivative binding"/>
    <property type="evidence" value="ECO:0007669"/>
    <property type="project" value="InterPro"/>
</dbReference>
<dbReference type="AlphaFoldDB" id="A0A1I4JYF8"/>
<dbReference type="EMBL" id="FOTI01000026">
    <property type="protein sequence ID" value="SFL71484.1"/>
    <property type="molecule type" value="Genomic_DNA"/>
</dbReference>
<dbReference type="STRING" id="29563.SAMN02983006_01856"/>
<dbReference type="Pfam" id="PF22645">
    <property type="entry name" value="GKRP_SIS_N"/>
    <property type="match status" value="1"/>
</dbReference>
<comment type="function">
    <text evidence="3">Specifically catalyzes the cleavage of the D-lactyl ether substituent of MurNAc 6-phosphate, producing GlcNAc 6-phosphate and D-lactate.</text>
</comment>
<sequence length="298" mass="31855">MERANLVTESVNQNSKQIDQVETAEIIRIINQEDRKVALAVAAEKENIAAAVDEITNVLKNGGRLIYMGAGTSGRLGILDASECPPTYGVDPELVQGLIAGGEAAIKSSIENAEDSRTEAVADLKEINFSAQDILVGIAASGTTPYVIAGLKFASQLGASTVALSCNPESQIAQQANISISPIVGPEVITGSTRMKAGTAQKMVLNMLTTAAMIKLGKVYQNYMVDLQVKNKKLAERAKNMVVTLTKADYKTAEKYLTKTDYNVKLTIMMLKTGLKQVEAEAELAKFEGRLAEAIANN</sequence>
<dbReference type="GO" id="GO:0097173">
    <property type="term" value="P:N-acetylmuramic acid catabolic process"/>
    <property type="evidence" value="ECO:0007669"/>
    <property type="project" value="UniProtKB-UniPathway"/>
</dbReference>
<dbReference type="OrthoDB" id="9813395at2"/>
<comment type="pathway">
    <text evidence="3">Amino-sugar metabolism; N-acetylmuramate degradation.</text>
</comment>
<dbReference type="Gene3D" id="3.40.50.10490">
    <property type="entry name" value="Glucose-6-phosphate isomerase like protein, domain 1"/>
    <property type="match status" value="1"/>
</dbReference>
<evidence type="ECO:0000313" key="5">
    <source>
        <dbReference type="EMBL" id="SFL71484.1"/>
    </source>
</evidence>
<dbReference type="HAMAP" id="MF_00068">
    <property type="entry name" value="MurQ"/>
    <property type="match status" value="1"/>
</dbReference>
<comment type="subunit">
    <text evidence="3">Homodimer.</text>
</comment>
<dbReference type="UniPathway" id="UPA00342"/>
<proteinExistence type="inferred from homology"/>
<dbReference type="GO" id="GO:0016803">
    <property type="term" value="F:ether hydrolase activity"/>
    <property type="evidence" value="ECO:0007669"/>
    <property type="project" value="TreeGrafter"/>
</dbReference>
<evidence type="ECO:0000313" key="6">
    <source>
        <dbReference type="Proteomes" id="UP000199006"/>
    </source>
</evidence>
<dbReference type="NCBIfam" id="TIGR00274">
    <property type="entry name" value="N-acetylmuramic acid 6-phosphate etherase"/>
    <property type="match status" value="1"/>
</dbReference>
<keyword evidence="1 3" id="KW-0456">Lyase</keyword>
<accession>A0A1I4JYF8</accession>
<dbReference type="PROSITE" id="PS01272">
    <property type="entry name" value="GCKR"/>
    <property type="match status" value="1"/>
</dbReference>
<reference evidence="5 6" key="1">
    <citation type="submission" date="2016-10" db="EMBL/GenBank/DDBJ databases">
        <authorList>
            <person name="de Groot N.N."/>
        </authorList>
    </citation>
    <scope>NUCLEOTIDE SEQUENCE [LARGE SCALE GENOMIC DNA]</scope>
    <source>
        <strain evidence="5 6">ATCC 51327</strain>
    </source>
</reference>
<organism evidence="5 6">
    <name type="scientific">Halanaerobium salsuginis</name>
    <dbReference type="NCBI Taxonomy" id="29563"/>
    <lineage>
        <taxon>Bacteria</taxon>
        <taxon>Bacillati</taxon>
        <taxon>Bacillota</taxon>
        <taxon>Clostridia</taxon>
        <taxon>Halanaerobiales</taxon>
        <taxon>Halanaerobiaceae</taxon>
        <taxon>Halanaerobium</taxon>
    </lineage>
</organism>
<dbReference type="EC" id="4.2.1.126" evidence="3"/>
<evidence type="ECO:0000256" key="1">
    <source>
        <dbReference type="ARBA" id="ARBA00023239"/>
    </source>
</evidence>
<evidence type="ECO:0000259" key="4">
    <source>
        <dbReference type="PROSITE" id="PS51464"/>
    </source>
</evidence>
<dbReference type="FunFam" id="3.40.50.10490:FF:000014">
    <property type="entry name" value="N-acetylmuramic acid 6-phosphate etherase"/>
    <property type="match status" value="1"/>
</dbReference>
<dbReference type="GO" id="GO:0016835">
    <property type="term" value="F:carbon-oxygen lyase activity"/>
    <property type="evidence" value="ECO:0007669"/>
    <property type="project" value="UniProtKB-UniRule"/>
</dbReference>
<dbReference type="PANTHER" id="PTHR10088:SF4">
    <property type="entry name" value="GLUCOKINASE REGULATORY PROTEIN"/>
    <property type="match status" value="1"/>
</dbReference>
<protein>
    <recommendedName>
        <fullName evidence="3">N-acetylmuramic acid 6-phosphate etherase</fullName>
        <shortName evidence="3">MurNAc-6-P etherase</shortName>
        <ecNumber evidence="3">4.2.1.126</ecNumber>
    </recommendedName>
    <alternativeName>
        <fullName evidence="3">N-acetylmuramic acid 6-phosphate hydrolase</fullName>
    </alternativeName>
    <alternativeName>
        <fullName evidence="3">N-acetylmuramic acid 6-phosphate lyase</fullName>
    </alternativeName>
</protein>
<gene>
    <name evidence="3" type="primary">murQ</name>
    <name evidence="5" type="ORF">SAMN02983006_01856</name>
</gene>
<comment type="catalytic activity">
    <reaction evidence="3">
        <text>N-acetyl-D-muramate 6-phosphate + H2O = N-acetyl-D-glucosamine 6-phosphate + (R)-lactate</text>
        <dbReference type="Rhea" id="RHEA:26410"/>
        <dbReference type="ChEBI" id="CHEBI:15377"/>
        <dbReference type="ChEBI" id="CHEBI:16004"/>
        <dbReference type="ChEBI" id="CHEBI:57513"/>
        <dbReference type="ChEBI" id="CHEBI:58722"/>
        <dbReference type="EC" id="4.2.1.126"/>
    </reaction>
</comment>
<dbReference type="Pfam" id="PF20741">
    <property type="entry name" value="GKRP-like_C"/>
    <property type="match status" value="1"/>
</dbReference>
<feature type="active site" description="Proton donor" evidence="3">
    <location>
        <position position="83"/>
    </location>
</feature>
<dbReference type="NCBIfam" id="NF003915">
    <property type="entry name" value="PRK05441.1"/>
    <property type="match status" value="1"/>
</dbReference>
<evidence type="ECO:0000256" key="3">
    <source>
        <dbReference type="HAMAP-Rule" id="MF_00068"/>
    </source>
</evidence>
<dbReference type="InterPro" id="IPR046348">
    <property type="entry name" value="SIS_dom_sf"/>
</dbReference>
<comment type="similarity">
    <text evidence="3">Belongs to the GCKR-like family. MurNAc-6-P etherase subfamily.</text>
</comment>
<dbReference type="InterPro" id="IPR005488">
    <property type="entry name" value="Etherase_MurQ"/>
</dbReference>
<dbReference type="Gene3D" id="1.10.8.1080">
    <property type="match status" value="1"/>
</dbReference>
<feature type="active site" evidence="3">
    <location>
        <position position="114"/>
    </location>
</feature>
<dbReference type="InterPro" id="IPR040190">
    <property type="entry name" value="MURQ/GCKR"/>
</dbReference>